<dbReference type="OrthoDB" id="7839481at2"/>
<gene>
    <name evidence="3" type="ORF">DDE20_02355</name>
</gene>
<comment type="caution">
    <text evidence="3">The sequence shown here is derived from an EMBL/GenBank/DDBJ whole genome shotgun (WGS) entry which is preliminary data.</text>
</comment>
<feature type="region of interest" description="Disordered" evidence="1">
    <location>
        <begin position="197"/>
        <end position="230"/>
    </location>
</feature>
<dbReference type="RefSeq" id="WP_116556823.1">
    <property type="nucleotide sequence ID" value="NZ_QDKM01000001.1"/>
</dbReference>
<reference evidence="3 4" key="1">
    <citation type="submission" date="2018-04" db="EMBL/GenBank/DDBJ databases">
        <title>Pararhodobacter oceanense sp. nov., isolated from marine intertidal sediment.</title>
        <authorList>
            <person name="Wang X.-L."/>
            <person name="Du Z.-J."/>
        </authorList>
    </citation>
    <scope>NUCLEOTIDE SEQUENCE [LARGE SCALE GENOMIC DNA]</scope>
    <source>
        <strain evidence="3 4">AM505</strain>
    </source>
</reference>
<keyword evidence="2" id="KW-0472">Membrane</keyword>
<dbReference type="AlphaFoldDB" id="A0A2T8HY91"/>
<evidence type="ECO:0000256" key="2">
    <source>
        <dbReference type="SAM" id="Phobius"/>
    </source>
</evidence>
<feature type="transmembrane region" description="Helical" evidence="2">
    <location>
        <begin position="261"/>
        <end position="282"/>
    </location>
</feature>
<dbReference type="EMBL" id="QDKM01000001">
    <property type="protein sequence ID" value="PVH30408.1"/>
    <property type="molecule type" value="Genomic_DNA"/>
</dbReference>
<protein>
    <submittedName>
        <fullName evidence="3">Uncharacterized protein</fullName>
    </submittedName>
</protein>
<sequence length="284" mass="30966">MRNGQGIVGATLLFGPNDPPPDLVASMQFLVDDLRSDGHRISGLRLGARSMRLRADQFELALTIADTPIPEHAMTQLFRPAALYSDEERPDFSKVHLLRNLRGHSHALGFLLRRRGPPLADELEAEQELVRKGRLCLLPVIEAAPPLLMIWQPGGLLLSKTEFIRADPDILRRGAPPGQPLLITGANRARAARPGLTTQPIRLPPQSRSARAEGRSGGRVFGSHQPQRPKVLPRLEGADSEVVAALRAPVVAPDAPRRGRLGLFVAVAVLGLFLPQVLGQWLPL</sequence>
<dbReference type="Proteomes" id="UP000245911">
    <property type="component" value="Unassembled WGS sequence"/>
</dbReference>
<name>A0A2T8HY91_9RHOB</name>
<evidence type="ECO:0000256" key="1">
    <source>
        <dbReference type="SAM" id="MobiDB-lite"/>
    </source>
</evidence>
<proteinExistence type="predicted"/>
<accession>A0A2T8HY91</accession>
<keyword evidence="2" id="KW-0812">Transmembrane</keyword>
<organism evidence="3 4">
    <name type="scientific">Pararhodobacter oceanensis</name>
    <dbReference type="NCBI Taxonomy" id="2172121"/>
    <lineage>
        <taxon>Bacteria</taxon>
        <taxon>Pseudomonadati</taxon>
        <taxon>Pseudomonadota</taxon>
        <taxon>Alphaproteobacteria</taxon>
        <taxon>Rhodobacterales</taxon>
        <taxon>Paracoccaceae</taxon>
        <taxon>Pararhodobacter</taxon>
    </lineage>
</organism>
<keyword evidence="4" id="KW-1185">Reference proteome</keyword>
<evidence type="ECO:0000313" key="3">
    <source>
        <dbReference type="EMBL" id="PVH30408.1"/>
    </source>
</evidence>
<evidence type="ECO:0000313" key="4">
    <source>
        <dbReference type="Proteomes" id="UP000245911"/>
    </source>
</evidence>
<keyword evidence="2" id="KW-1133">Transmembrane helix</keyword>